<dbReference type="PANTHER" id="PTHR40094:SF1">
    <property type="entry name" value="UBIQUITIN DOMAIN-CONTAINING PROTEIN"/>
    <property type="match status" value="1"/>
</dbReference>
<feature type="chain" id="PRO_5030796997" description="Alpha-2-macroglobulin domain-containing protein" evidence="2">
    <location>
        <begin position="23"/>
        <end position="2003"/>
    </location>
</feature>
<gene>
    <name evidence="4" type="ORF">HHL22_09945</name>
</gene>
<dbReference type="InterPro" id="IPR001599">
    <property type="entry name" value="Macroglobln_a2"/>
</dbReference>
<keyword evidence="2" id="KW-0732">Signal</keyword>
<name>A0A7Y0AEB3_9BACT</name>
<sequence>MFPLYQLALALVLCWLSLPVLAQQPLARARQRSYLTKIFRLTQAQTRQLFAHGLQAARPNFFTVPVDSFPTDSALVYQAHPRPLPLGYYLVAHTEGPQLVYWLRAETGRTLEVLDNQTDLVLVLRDSLGGLVPDARVALRRRAVPYDAATRTYRLAGAGRAGLVAVTQGGRTTFHPLTWQNAYSPGSYGRVHWLRRVGYRALYGFPLGYLSQPVRRTVQDLQHASEADFGVVGLLRSPFNEDVREERHSQRAQRRWRGYLLLSEPRYRPTGDTLRLKARVLRRGSGRPYTRPLTLWLSGNGLNRAKRLAELRPVRPGTYEYALPLTDTLGLRADTRPMLELEDRRGATLLSESFRYEDYELKNSHYTLRLLEEEPRRGQPQAVFVRGTDANGLNLLDARVQLAVVPVAPPGALPGRRLFVADTLWTHAQALDPVGETRIDLPARIFPNADFSYDVRATLLTADNERRTEHRQAVYHRDAGRLLLTLSADTLRASYDSLGRRAPHRAWLEVVAANETQHPRVPERVLLPLTRPLDPLAAAYVLRDDANRTTRLYLAPDNASLQLQSDRTADSVHLRVDNPRRLPFWYFVYRGQVLRYRGYGTAYALDLKDGGDEPWHVSLHYRWGAATRAAEYTVAAPQRQLLITTTQPDLAYPGQHLRLGFTVTDEAGRPVPDADLAAYAYTSKFEASAPPALPSYARPVAGRRSRRRFALRAGLANDASQAGRQSLDWPRWQHQLGLDSLQFYHFLYPETGTFFEYRSAPGGLTQVAPFVVDSGRVQPPVAFYLDEQPAYIEALGNQQPYAAVAGPGLHTLRLRLPTRDITLRDVYLQPGHKLTLSIDPNHPCRELTVAPRPAQLTPTEDLGLRRAIVAVRDEPGTVALRQGPALRPLGPPTYRGLRLAGPFRPDSLQLLRLRGATSRFLFEPLYDYTFYPRTIKQSCLEPSTLGYLNGTAGRDWLPLGDFALTSDYLQHLREPAFGYRPRLLAPAPQGSGRLVLRLPYDRPPGTQLAAPLYTLLTRPDQPKFSRLGYGLEPMAGLAPGRYQVAVLLADSTSLLLAEPVLVEAHGTTYVQLRGADHRPGDALRRRIERLFAGLAQQLAPNEPPARRETRAEQPSSPRPDWRTLVGRVTDAQGEGLPGVTVLAKNTTFGVSTNVDGYYALQVPPQVAELVFSYVGYVRQELVIGNHSVLNTSLVEDVQQLQEVVVVGYGVQQRANLTGSVMMLQGRVAGVQINGQPGVRIRGNSSVTASNPPLLIVNGLPFSGDLSQISPQDILETKVLKSEAATGIYGARGANGVILITTRAGATFRPGAAGAAPELLPGADPRLSLRRHFRDNAWWRPTLLTDALGRAHTDVVLPDDVTGWDTFVVGSDGHGRVGGLTGRLRSFKALRAELAVPRFLVAGDRVQALGKVLNYQGDTAAVTTSFRQGGRVLRQQARRVAASALDTLTFTAPPAQLLGPPDSLEITFVLSQASGYADGEQRRLPVLPAGTTEQVGTFVSLLPADTTVRLPLDPRLGPATVRIERDALPVLLAEIEHLEQYAYLCNEQMASRLQGLLLEQRIRAAQGQPFRRQRNVNFLIRRLLAGRHQPEGLWGTWPTSAVSPWATLHVVEALQAASEAGFAVNFNRDEVVRYLLAELDATLHPRPVVATNRPTTTLTRGYFFAAPDDQIRLLHVLHALHAPADYPTYVRRLEQQLSRPRLPLDRYLALTELRQKLALPYQLDTLRRYRLRTTLGGALYADTLHVPSYFRYLLPDRVGTTLLAYRVLRTQGGHEAELTRLRAYLLGLRGGGHWLSTYQTAQILATIGPDLLAGSPAGPTTQVDLSGAPELPSGPQTQFPLALKLPTAPAALTIRKTGPLPVYATAYQTRWVPSPEAATKPFTVTTTLGGQAGRRVQLPAGRPTELVITVEAPAESRYVLLEVPIPAGCSYGDPAAPSPVEVHREYLKQQVGIFIDYLPAGRHTFRVALQPRYRGQYTLNPARAELLYFPTKFGRTTSKQVRVQ</sequence>
<dbReference type="InterPro" id="IPR037066">
    <property type="entry name" value="Plug_dom_sf"/>
</dbReference>
<dbReference type="InterPro" id="IPR041246">
    <property type="entry name" value="Bact_MG10"/>
</dbReference>
<reference evidence="4 5" key="1">
    <citation type="submission" date="2020-04" db="EMBL/GenBank/DDBJ databases">
        <title>Hymenobacter polaris sp. nov., isolated from Arctic soil.</title>
        <authorList>
            <person name="Dahal R.H."/>
        </authorList>
    </citation>
    <scope>NUCLEOTIDE SEQUENCE [LARGE SCALE GENOMIC DNA]</scope>
    <source>
        <strain evidence="4 5">RP-2-7</strain>
    </source>
</reference>
<dbReference type="Gene3D" id="2.60.40.1120">
    <property type="entry name" value="Carboxypeptidase-like, regulatory domain"/>
    <property type="match status" value="1"/>
</dbReference>
<dbReference type="SUPFAM" id="SSF48239">
    <property type="entry name" value="Terpenoid cyclases/Protein prenyltransferases"/>
    <property type="match status" value="1"/>
</dbReference>
<dbReference type="Pfam" id="PF00207">
    <property type="entry name" value="A2M"/>
    <property type="match status" value="1"/>
</dbReference>
<feature type="signal peptide" evidence="2">
    <location>
        <begin position="1"/>
        <end position="22"/>
    </location>
</feature>
<accession>A0A7Y0AEB3</accession>
<dbReference type="Gene3D" id="1.50.10.20">
    <property type="match status" value="1"/>
</dbReference>
<keyword evidence="5" id="KW-1185">Reference proteome</keyword>
<evidence type="ECO:0000259" key="3">
    <source>
        <dbReference type="SMART" id="SM01360"/>
    </source>
</evidence>
<dbReference type="Gene3D" id="2.170.130.10">
    <property type="entry name" value="TonB-dependent receptor, plug domain"/>
    <property type="match status" value="1"/>
</dbReference>
<dbReference type="Pfam" id="PF17973">
    <property type="entry name" value="bMG10"/>
    <property type="match status" value="1"/>
</dbReference>
<dbReference type="Proteomes" id="UP000559626">
    <property type="component" value="Unassembled WGS sequence"/>
</dbReference>
<dbReference type="RefSeq" id="WP_169530822.1">
    <property type="nucleotide sequence ID" value="NZ_JABBGH010000001.1"/>
</dbReference>
<organism evidence="4 5">
    <name type="scientific">Hymenobacter polaris</name>
    <dbReference type="NCBI Taxonomy" id="2682546"/>
    <lineage>
        <taxon>Bacteria</taxon>
        <taxon>Pseudomonadati</taxon>
        <taxon>Bacteroidota</taxon>
        <taxon>Cytophagia</taxon>
        <taxon>Cytophagales</taxon>
        <taxon>Hymenobacteraceae</taxon>
        <taxon>Hymenobacter</taxon>
    </lineage>
</organism>
<evidence type="ECO:0000313" key="5">
    <source>
        <dbReference type="Proteomes" id="UP000559626"/>
    </source>
</evidence>
<protein>
    <recommendedName>
        <fullName evidence="3">Alpha-2-macroglobulin domain-containing protein</fullName>
    </recommendedName>
</protein>
<dbReference type="SUPFAM" id="SSF49464">
    <property type="entry name" value="Carboxypeptidase regulatory domain-like"/>
    <property type="match status" value="1"/>
</dbReference>
<dbReference type="InterPro" id="IPR051802">
    <property type="entry name" value="YfhM-like"/>
</dbReference>
<evidence type="ECO:0000313" key="4">
    <source>
        <dbReference type="EMBL" id="NML65525.1"/>
    </source>
</evidence>
<proteinExistence type="predicted"/>
<dbReference type="InterPro" id="IPR008969">
    <property type="entry name" value="CarboxyPept-like_regulatory"/>
</dbReference>
<evidence type="ECO:0000256" key="1">
    <source>
        <dbReference type="SAM" id="MobiDB-lite"/>
    </source>
</evidence>
<dbReference type="InterPro" id="IPR008930">
    <property type="entry name" value="Terpenoid_cyclase/PrenylTrfase"/>
</dbReference>
<dbReference type="EMBL" id="JABBGH010000001">
    <property type="protein sequence ID" value="NML65525.1"/>
    <property type="molecule type" value="Genomic_DNA"/>
</dbReference>
<dbReference type="PANTHER" id="PTHR40094">
    <property type="entry name" value="ALPHA-2-MACROGLOBULIN HOMOLOG"/>
    <property type="match status" value="1"/>
</dbReference>
<dbReference type="SUPFAM" id="SSF56935">
    <property type="entry name" value="Porins"/>
    <property type="match status" value="1"/>
</dbReference>
<dbReference type="Pfam" id="PF13715">
    <property type="entry name" value="CarbopepD_reg_2"/>
    <property type="match status" value="1"/>
</dbReference>
<evidence type="ECO:0000256" key="2">
    <source>
        <dbReference type="SAM" id="SignalP"/>
    </source>
</evidence>
<feature type="region of interest" description="Disordered" evidence="1">
    <location>
        <begin position="1098"/>
        <end position="1122"/>
    </location>
</feature>
<dbReference type="SMART" id="SM01360">
    <property type="entry name" value="A2M"/>
    <property type="match status" value="1"/>
</dbReference>
<feature type="domain" description="Alpha-2-macroglobulin" evidence="3">
    <location>
        <begin position="1336"/>
        <end position="1425"/>
    </location>
</feature>
<dbReference type="GO" id="GO:0004866">
    <property type="term" value="F:endopeptidase inhibitor activity"/>
    <property type="evidence" value="ECO:0007669"/>
    <property type="project" value="InterPro"/>
</dbReference>
<comment type="caution">
    <text evidence="4">The sequence shown here is derived from an EMBL/GenBank/DDBJ whole genome shotgun (WGS) entry which is preliminary data.</text>
</comment>